<keyword evidence="3" id="KW-0788">Thiol protease</keyword>
<protein>
    <submittedName>
        <fullName evidence="6">Ca(2+)-dependent cysteine protease</fullName>
    </submittedName>
</protein>
<dbReference type="GO" id="GO:0006508">
    <property type="term" value="P:proteolysis"/>
    <property type="evidence" value="ECO:0007669"/>
    <property type="project" value="UniProtKB-KW"/>
</dbReference>
<dbReference type="AlphaFoldDB" id="A0AAD5X856"/>
<dbReference type="Proteomes" id="UP001212841">
    <property type="component" value="Unassembled WGS sequence"/>
</dbReference>
<feature type="domain" description="Peptidase C14 caspase" evidence="5">
    <location>
        <begin position="103"/>
        <end position="389"/>
    </location>
</feature>
<keyword evidence="6" id="KW-0645">Protease</keyword>
<dbReference type="EMBL" id="JADGJD010000127">
    <property type="protein sequence ID" value="KAJ3054581.1"/>
    <property type="molecule type" value="Genomic_DNA"/>
</dbReference>
<comment type="caution">
    <text evidence="6">The sequence shown here is derived from an EMBL/GenBank/DDBJ whole genome shotgun (WGS) entry which is preliminary data.</text>
</comment>
<evidence type="ECO:0000313" key="6">
    <source>
        <dbReference type="EMBL" id="KAJ3054581.1"/>
    </source>
</evidence>
<dbReference type="InterPro" id="IPR029030">
    <property type="entry name" value="Caspase-like_dom_sf"/>
</dbReference>
<comment type="similarity">
    <text evidence="1">Belongs to the peptidase C14B family.</text>
</comment>
<proteinExistence type="inferred from homology"/>
<dbReference type="GO" id="GO:0004197">
    <property type="term" value="F:cysteine-type endopeptidase activity"/>
    <property type="evidence" value="ECO:0007669"/>
    <property type="project" value="InterPro"/>
</dbReference>
<dbReference type="PANTHER" id="PTHR48104">
    <property type="entry name" value="METACASPASE-4"/>
    <property type="match status" value="1"/>
</dbReference>
<dbReference type="GO" id="GO:0005737">
    <property type="term" value="C:cytoplasm"/>
    <property type="evidence" value="ECO:0007669"/>
    <property type="project" value="TreeGrafter"/>
</dbReference>
<evidence type="ECO:0000313" key="7">
    <source>
        <dbReference type="Proteomes" id="UP001212841"/>
    </source>
</evidence>
<reference evidence="6" key="1">
    <citation type="submission" date="2020-05" db="EMBL/GenBank/DDBJ databases">
        <title>Phylogenomic resolution of chytrid fungi.</title>
        <authorList>
            <person name="Stajich J.E."/>
            <person name="Amses K."/>
            <person name="Simmons R."/>
            <person name="Seto K."/>
            <person name="Myers J."/>
            <person name="Bonds A."/>
            <person name="Quandt C.A."/>
            <person name="Barry K."/>
            <person name="Liu P."/>
            <person name="Grigoriev I."/>
            <person name="Longcore J.E."/>
            <person name="James T.Y."/>
        </authorList>
    </citation>
    <scope>NUCLEOTIDE SEQUENCE</scope>
    <source>
        <strain evidence="6">JEL0318</strain>
    </source>
</reference>
<accession>A0AAD5X856</accession>
<dbReference type="SUPFAM" id="SSF52129">
    <property type="entry name" value="Caspase-like"/>
    <property type="match status" value="1"/>
</dbReference>
<evidence type="ECO:0000256" key="3">
    <source>
        <dbReference type="ARBA" id="ARBA00022807"/>
    </source>
</evidence>
<dbReference type="PANTHER" id="PTHR48104:SF30">
    <property type="entry name" value="METACASPASE-1"/>
    <property type="match status" value="1"/>
</dbReference>
<feature type="compositionally biased region" description="Low complexity" evidence="4">
    <location>
        <begin position="24"/>
        <end position="40"/>
    </location>
</feature>
<dbReference type="Gene3D" id="3.40.50.12660">
    <property type="match status" value="2"/>
</dbReference>
<sequence length="403" mass="44756">MFGKLTELVKDQVQQQVQQQFGGQQHQQQQNQQQQHQQQAGYGGGQHVGNVNQLSQAYGHSQYQPIQQVQPQYGGAQAQQAPLQVPQGASSAQQWGTYTTGGKRRALLIGINYTGSNAELKGCINDVRNVHQWLTSNYPFAPQEVLIMTDDQQDATRIPTRENILNGFRWLVSNAQPGDAFFLHYSGHGSQEKDVHGDEAEGLDETIVPVDYQRAGQIHDDDINSILVHPLPQGSRLTAIFDCCHSGSVMDLPYTYTVDGNLDVVVRDNTQEMIKHGLKAGMALFQKDNATAIREAKEVFSMYMQSRQQGGQQNQQVDDEARKKIMEAKGSKALVVQFSGCMDNQTSADAHIQNQATGAMSWALLTAMANANNRLSYTDVLRETRKLLEVIILSQTLSKDIKL</sequence>
<keyword evidence="3" id="KW-0378">Hydrolase</keyword>
<feature type="region of interest" description="Disordered" evidence="4">
    <location>
        <begin position="24"/>
        <end position="46"/>
    </location>
</feature>
<dbReference type="InterPro" id="IPR050452">
    <property type="entry name" value="Metacaspase"/>
</dbReference>
<keyword evidence="2" id="KW-0053">Apoptosis</keyword>
<feature type="region of interest" description="Disordered" evidence="4">
    <location>
        <begin position="68"/>
        <end position="88"/>
    </location>
</feature>
<dbReference type="InterPro" id="IPR011600">
    <property type="entry name" value="Pept_C14_caspase"/>
</dbReference>
<dbReference type="Pfam" id="PF00656">
    <property type="entry name" value="Peptidase_C14"/>
    <property type="match status" value="1"/>
</dbReference>
<evidence type="ECO:0000256" key="4">
    <source>
        <dbReference type="SAM" id="MobiDB-lite"/>
    </source>
</evidence>
<gene>
    <name evidence="6" type="primary">MCA1_1</name>
    <name evidence="6" type="ORF">HK097_001362</name>
</gene>
<evidence type="ECO:0000259" key="5">
    <source>
        <dbReference type="Pfam" id="PF00656"/>
    </source>
</evidence>
<name>A0AAD5X856_9FUNG</name>
<keyword evidence="7" id="KW-1185">Reference proteome</keyword>
<organism evidence="6 7">
    <name type="scientific">Rhizophlyctis rosea</name>
    <dbReference type="NCBI Taxonomy" id="64517"/>
    <lineage>
        <taxon>Eukaryota</taxon>
        <taxon>Fungi</taxon>
        <taxon>Fungi incertae sedis</taxon>
        <taxon>Chytridiomycota</taxon>
        <taxon>Chytridiomycota incertae sedis</taxon>
        <taxon>Chytridiomycetes</taxon>
        <taxon>Rhizophlyctidales</taxon>
        <taxon>Rhizophlyctidaceae</taxon>
        <taxon>Rhizophlyctis</taxon>
    </lineage>
</organism>
<evidence type="ECO:0000256" key="1">
    <source>
        <dbReference type="ARBA" id="ARBA00009005"/>
    </source>
</evidence>
<dbReference type="GO" id="GO:0006915">
    <property type="term" value="P:apoptotic process"/>
    <property type="evidence" value="ECO:0007669"/>
    <property type="project" value="UniProtKB-KW"/>
</dbReference>
<evidence type="ECO:0000256" key="2">
    <source>
        <dbReference type="ARBA" id="ARBA00022703"/>
    </source>
</evidence>